<name>A0A9J6BBG8_POLVA</name>
<evidence type="ECO:0000313" key="3">
    <source>
        <dbReference type="Proteomes" id="UP001107558"/>
    </source>
</evidence>
<accession>A0A9J6BBG8</accession>
<gene>
    <name evidence="2" type="ORF">PVAND_015043</name>
</gene>
<comment type="caution">
    <text evidence="2">The sequence shown here is derived from an EMBL/GenBank/DDBJ whole genome shotgun (WGS) entry which is preliminary data.</text>
</comment>
<sequence length="113" mass="13411">MRERNEEEVRIGSRSPEVFEFVKCCELVVFILSTVLSFFMLYIIDNKVINILRSCVICSMSLTFIVFVEGILRNSANLIAFFAFNLYYTLCIYSIFKKFCRELYQQRLKMLNL</sequence>
<keyword evidence="1" id="KW-1133">Transmembrane helix</keyword>
<feature type="transmembrane region" description="Helical" evidence="1">
    <location>
        <begin position="78"/>
        <end position="96"/>
    </location>
</feature>
<dbReference type="OrthoDB" id="10410188at2759"/>
<organism evidence="2 3">
    <name type="scientific">Polypedilum vanderplanki</name>
    <name type="common">Sleeping chironomid midge</name>
    <dbReference type="NCBI Taxonomy" id="319348"/>
    <lineage>
        <taxon>Eukaryota</taxon>
        <taxon>Metazoa</taxon>
        <taxon>Ecdysozoa</taxon>
        <taxon>Arthropoda</taxon>
        <taxon>Hexapoda</taxon>
        <taxon>Insecta</taxon>
        <taxon>Pterygota</taxon>
        <taxon>Neoptera</taxon>
        <taxon>Endopterygota</taxon>
        <taxon>Diptera</taxon>
        <taxon>Nematocera</taxon>
        <taxon>Chironomoidea</taxon>
        <taxon>Chironomidae</taxon>
        <taxon>Chironominae</taxon>
        <taxon>Polypedilum</taxon>
        <taxon>Polypedilum</taxon>
    </lineage>
</organism>
<reference evidence="2" key="1">
    <citation type="submission" date="2021-03" db="EMBL/GenBank/DDBJ databases">
        <title>Chromosome level genome of the anhydrobiotic midge Polypedilum vanderplanki.</title>
        <authorList>
            <person name="Yoshida Y."/>
            <person name="Kikawada T."/>
            <person name="Gusev O."/>
        </authorList>
    </citation>
    <scope>NUCLEOTIDE SEQUENCE</scope>
    <source>
        <strain evidence="2">NIAS01</strain>
        <tissue evidence="2">Whole body or cell culture</tissue>
    </source>
</reference>
<feature type="transmembrane region" description="Helical" evidence="1">
    <location>
        <begin position="27"/>
        <end position="44"/>
    </location>
</feature>
<dbReference type="EMBL" id="JADBJN010000004">
    <property type="protein sequence ID" value="KAG5667042.1"/>
    <property type="molecule type" value="Genomic_DNA"/>
</dbReference>
<dbReference type="Proteomes" id="UP001107558">
    <property type="component" value="Chromosome 4"/>
</dbReference>
<dbReference type="AlphaFoldDB" id="A0A9J6BBG8"/>
<proteinExistence type="predicted"/>
<keyword evidence="3" id="KW-1185">Reference proteome</keyword>
<evidence type="ECO:0000313" key="2">
    <source>
        <dbReference type="EMBL" id="KAG5667042.1"/>
    </source>
</evidence>
<evidence type="ECO:0000256" key="1">
    <source>
        <dbReference type="SAM" id="Phobius"/>
    </source>
</evidence>
<protein>
    <submittedName>
        <fullName evidence="2">Uncharacterized protein</fullName>
    </submittedName>
</protein>
<keyword evidence="1" id="KW-0812">Transmembrane</keyword>
<feature type="transmembrane region" description="Helical" evidence="1">
    <location>
        <begin position="51"/>
        <end position="72"/>
    </location>
</feature>
<keyword evidence="1" id="KW-0472">Membrane</keyword>